<keyword evidence="1" id="KW-0472">Membrane</keyword>
<accession>A0AB38YIX1</accession>
<dbReference type="SUPFAM" id="SSF103481">
    <property type="entry name" value="Multidrug resistance efflux transporter EmrE"/>
    <property type="match status" value="2"/>
</dbReference>
<protein>
    <submittedName>
        <fullName evidence="2">Multidrug DMT transporter permease</fullName>
    </submittedName>
</protein>
<evidence type="ECO:0000256" key="1">
    <source>
        <dbReference type="SAM" id="Phobius"/>
    </source>
</evidence>
<proteinExistence type="predicted"/>
<feature type="transmembrane region" description="Helical" evidence="1">
    <location>
        <begin position="249"/>
        <end position="267"/>
    </location>
</feature>
<feature type="transmembrane region" description="Helical" evidence="1">
    <location>
        <begin position="221"/>
        <end position="242"/>
    </location>
</feature>
<feature type="transmembrane region" description="Helical" evidence="1">
    <location>
        <begin position="273"/>
        <end position="291"/>
    </location>
</feature>
<feature type="transmembrane region" description="Helical" evidence="1">
    <location>
        <begin position="81"/>
        <end position="104"/>
    </location>
</feature>
<feature type="transmembrane region" description="Helical" evidence="1">
    <location>
        <begin position="20"/>
        <end position="40"/>
    </location>
</feature>
<feature type="transmembrane region" description="Helical" evidence="1">
    <location>
        <begin position="142"/>
        <end position="159"/>
    </location>
</feature>
<keyword evidence="1" id="KW-1133">Transmembrane helix</keyword>
<evidence type="ECO:0000313" key="2">
    <source>
        <dbReference type="EMBL" id="WLD59140.1"/>
    </source>
</evidence>
<dbReference type="RefSeq" id="WP_304996429.1">
    <property type="nucleotide sequence ID" value="NZ_CP101717.1"/>
</dbReference>
<reference evidence="2" key="1">
    <citation type="submission" date="2022-07" db="EMBL/GenBank/DDBJ databases">
        <title>Complete genome sequence of Salinispirillum sp. LH10-3-1 capable of multiple carbohydrate inversion isolated from a soda lake.</title>
        <authorList>
            <person name="Liu J."/>
            <person name="Zhai Y."/>
            <person name="Zhang H."/>
            <person name="Yang H."/>
            <person name="Qu J."/>
            <person name="Li J."/>
        </authorList>
    </citation>
    <scope>NUCLEOTIDE SEQUENCE</scope>
    <source>
        <strain evidence="2">LH 10-3-1</strain>
    </source>
</reference>
<gene>
    <name evidence="2" type="ORF">NFC81_04970</name>
</gene>
<dbReference type="InterPro" id="IPR037185">
    <property type="entry name" value="EmrE-like"/>
</dbReference>
<sequence>MSALAHAAWNFSGKKGGATIGSFWLATGWSAILCSPLIVYGWPLLQLMPLQLALLLLLSGAFQAIYLCGLTLAYQRGELSLLYPLIRSSPLLLLLLSGLLFGAMERVSQQAVVGIVMIVGGCLFLPMRHFRDVRLSHYTTPATYFALLAAAATAGYSLVDDHATRLMRQVANHQWHDAEIALVYVVLQAWAAWLWMTLLLFSVPRWRPNGWRGLSTQHGMAMLTGLLILLTYALVVWAMAYARDVSYVVAFRQVSILLGVAMGAIWLKESLSGPRLLGVAILFTGLVLVTLG</sequence>
<organism evidence="2">
    <name type="scientific">Salinispirillum sp. LH 10-3-1</name>
    <dbReference type="NCBI Taxonomy" id="2952525"/>
    <lineage>
        <taxon>Bacteria</taxon>
        <taxon>Pseudomonadati</taxon>
        <taxon>Pseudomonadota</taxon>
        <taxon>Gammaproteobacteria</taxon>
        <taxon>Oceanospirillales</taxon>
        <taxon>Saccharospirillaceae</taxon>
        <taxon>Salinispirillum</taxon>
    </lineage>
</organism>
<feature type="transmembrane region" description="Helical" evidence="1">
    <location>
        <begin position="180"/>
        <end position="201"/>
    </location>
</feature>
<dbReference type="EMBL" id="CP101717">
    <property type="protein sequence ID" value="WLD59140.1"/>
    <property type="molecule type" value="Genomic_DNA"/>
</dbReference>
<feature type="transmembrane region" description="Helical" evidence="1">
    <location>
        <begin position="111"/>
        <end position="130"/>
    </location>
</feature>
<keyword evidence="1" id="KW-0812">Transmembrane</keyword>
<feature type="transmembrane region" description="Helical" evidence="1">
    <location>
        <begin position="52"/>
        <end position="75"/>
    </location>
</feature>
<name>A0AB38YIX1_9GAMM</name>
<dbReference type="Gene3D" id="1.10.3730.20">
    <property type="match status" value="2"/>
</dbReference>
<dbReference type="AlphaFoldDB" id="A0AB38YIX1"/>